<dbReference type="PANTHER" id="PTHR35039:SF3">
    <property type="entry name" value="3-KETO-L-GULONATE-6-PHOSPHATE DECARBOXYLASE SGBH-RELATED"/>
    <property type="match status" value="1"/>
</dbReference>
<dbReference type="GO" id="GO:0019854">
    <property type="term" value="P:L-ascorbic acid catabolic process"/>
    <property type="evidence" value="ECO:0007669"/>
    <property type="project" value="TreeGrafter"/>
</dbReference>
<dbReference type="Gene3D" id="3.20.20.70">
    <property type="entry name" value="Aldolase class I"/>
    <property type="match status" value="1"/>
</dbReference>
<dbReference type="GO" id="GO:0006207">
    <property type="term" value="P:'de novo' pyrimidine nucleobase biosynthetic process"/>
    <property type="evidence" value="ECO:0007669"/>
    <property type="project" value="InterPro"/>
</dbReference>
<accession>A0A317K825</accession>
<dbReference type="Pfam" id="PF00215">
    <property type="entry name" value="OMPdecase"/>
    <property type="match status" value="1"/>
</dbReference>
<protein>
    <recommendedName>
        <fullName evidence="2">Orotidine 5'-phosphate decarboxylase domain-containing protein</fullName>
    </recommendedName>
</protein>
<evidence type="ECO:0000313" key="3">
    <source>
        <dbReference type="EMBL" id="PWU48042.1"/>
    </source>
</evidence>
<comment type="caution">
    <text evidence="3">The sequence shown here is derived from an EMBL/GenBank/DDBJ whole genome shotgun (WGS) entry which is preliminary data.</text>
</comment>
<keyword evidence="4" id="KW-1185">Reference proteome</keyword>
<evidence type="ECO:0000313" key="4">
    <source>
        <dbReference type="Proteomes" id="UP000245683"/>
    </source>
</evidence>
<dbReference type="SUPFAM" id="SSF51366">
    <property type="entry name" value="Ribulose-phoshate binding barrel"/>
    <property type="match status" value="1"/>
</dbReference>
<gene>
    <name evidence="3" type="ORF">DLJ46_12895</name>
</gene>
<proteinExistence type="predicted"/>
<dbReference type="InterPro" id="IPR001754">
    <property type="entry name" value="OMPdeCOase_dom"/>
</dbReference>
<dbReference type="EMBL" id="QGSV01000170">
    <property type="protein sequence ID" value="PWU48042.1"/>
    <property type="molecule type" value="Genomic_DNA"/>
</dbReference>
<dbReference type="PANTHER" id="PTHR35039">
    <property type="entry name" value="3-KETO-L-GULONATE-6-PHOSPHATE DECARBOXYLASE SGBH-RELATED"/>
    <property type="match status" value="1"/>
</dbReference>
<evidence type="ECO:0000259" key="2">
    <source>
        <dbReference type="SMART" id="SM00934"/>
    </source>
</evidence>
<dbReference type="GO" id="GO:0004590">
    <property type="term" value="F:orotidine-5'-phosphate decarboxylase activity"/>
    <property type="evidence" value="ECO:0007669"/>
    <property type="project" value="InterPro"/>
</dbReference>
<evidence type="ECO:0000256" key="1">
    <source>
        <dbReference type="ARBA" id="ARBA00023239"/>
    </source>
</evidence>
<organism evidence="3 4">
    <name type="scientific">Micromonospora globispora</name>
    <dbReference type="NCBI Taxonomy" id="1450148"/>
    <lineage>
        <taxon>Bacteria</taxon>
        <taxon>Bacillati</taxon>
        <taxon>Actinomycetota</taxon>
        <taxon>Actinomycetes</taxon>
        <taxon>Micromonosporales</taxon>
        <taxon>Micromonosporaceae</taxon>
        <taxon>Micromonospora</taxon>
    </lineage>
</organism>
<dbReference type="Proteomes" id="UP000245683">
    <property type="component" value="Unassembled WGS sequence"/>
</dbReference>
<dbReference type="OrthoDB" id="7943715at2"/>
<dbReference type="InterPro" id="IPR011060">
    <property type="entry name" value="RibuloseP-bd_barrel"/>
</dbReference>
<dbReference type="SMART" id="SM00934">
    <property type="entry name" value="OMPdecase"/>
    <property type="match status" value="1"/>
</dbReference>
<dbReference type="AlphaFoldDB" id="A0A317K825"/>
<dbReference type="RefSeq" id="WP_109944909.1">
    <property type="nucleotide sequence ID" value="NZ_QGGF01000314.1"/>
</dbReference>
<feature type="domain" description="Orotidine 5'-phosphate decarboxylase" evidence="2">
    <location>
        <begin position="2"/>
        <end position="200"/>
    </location>
</feature>
<name>A0A317K825_9ACTN</name>
<keyword evidence="1" id="KW-0456">Lyase</keyword>
<dbReference type="GO" id="GO:0033982">
    <property type="term" value="F:3-dehydro-L-gulonate-6-phosphate decarboxylase activity"/>
    <property type="evidence" value="ECO:0007669"/>
    <property type="project" value="TreeGrafter"/>
</dbReference>
<sequence length="211" mass="21655">MQLQVALDRMPLERAVDITAAVTPLADWIEVGTSLIKRYGMHAVETIVDAAAGTPVLADLKTADDARWEFTVAYDAGARSATVLGLVAAATIDTAVQVAEEHDREVMVDLMGLDQSARAALAARLPGHVVLAAHIGKDSQAHGHGPIVLLGPWTRGRRVAVAGGLGVDDIPALAGVPALRVIVGSAVTGADDPAAAVSGLLTAARTAEVAR</sequence>
<reference evidence="4" key="1">
    <citation type="submission" date="2018-05" db="EMBL/GenBank/DDBJ databases">
        <title>Micromonospora globispora sp. nov. and Micromonospora rugosa sp. nov., isolated from marine sediment.</title>
        <authorList>
            <person name="Carro L."/>
            <person name="Aysel V."/>
            <person name="Cetin D."/>
            <person name="Igual J.M."/>
            <person name="Klenk H.-P."/>
            <person name="Trujillo M.E."/>
            <person name="Sahin N."/>
        </authorList>
    </citation>
    <scope>NUCLEOTIDE SEQUENCE [LARGE SCALE GENOMIC DNA]</scope>
    <source>
        <strain evidence="4">S2904</strain>
    </source>
</reference>
<dbReference type="InterPro" id="IPR013785">
    <property type="entry name" value="Aldolase_TIM"/>
</dbReference>